<evidence type="ECO:0000259" key="2">
    <source>
        <dbReference type="PROSITE" id="PS51733"/>
    </source>
</evidence>
<dbReference type="PROSITE" id="PS51733">
    <property type="entry name" value="BPL_LPL_CATALYTIC"/>
    <property type="match status" value="1"/>
</dbReference>
<dbReference type="PANTHER" id="PTHR12835">
    <property type="entry name" value="BIOTIN PROTEIN LIGASE"/>
    <property type="match status" value="1"/>
</dbReference>
<dbReference type="NCBIfam" id="TIGR00121">
    <property type="entry name" value="birA_ligase"/>
    <property type="match status" value="1"/>
</dbReference>
<dbReference type="GO" id="GO:0004077">
    <property type="term" value="F:biotin--[biotin carboxyl-carrier protein] ligase activity"/>
    <property type="evidence" value="ECO:0007669"/>
    <property type="project" value="UniProtKB-EC"/>
</dbReference>
<dbReference type="InterPro" id="IPR004408">
    <property type="entry name" value="Biotin_CoA_COase_ligase"/>
</dbReference>
<dbReference type="Gene3D" id="3.30.930.10">
    <property type="entry name" value="Bira Bifunctional Protein, Domain 2"/>
    <property type="match status" value="1"/>
</dbReference>
<gene>
    <name evidence="3" type="ORF">ENM78_02605</name>
</gene>
<dbReference type="Pfam" id="PF02237">
    <property type="entry name" value="BPL_C"/>
    <property type="match status" value="1"/>
</dbReference>
<dbReference type="Pfam" id="PF03099">
    <property type="entry name" value="BPL_LplA_LipB"/>
    <property type="match status" value="1"/>
</dbReference>
<accession>A0A7J3ZLM7</accession>
<dbReference type="InterPro" id="IPR004143">
    <property type="entry name" value="BPL_LPL_catalytic"/>
</dbReference>
<dbReference type="CDD" id="cd16442">
    <property type="entry name" value="BPL"/>
    <property type="match status" value="1"/>
</dbReference>
<dbReference type="InterPro" id="IPR045864">
    <property type="entry name" value="aa-tRNA-synth_II/BPL/LPL"/>
</dbReference>
<dbReference type="InterPro" id="IPR003142">
    <property type="entry name" value="BPL_C"/>
</dbReference>
<name>A0A7J3ZLM7_9CREN</name>
<feature type="domain" description="BPL/LPL catalytic" evidence="2">
    <location>
        <begin position="38"/>
        <end position="220"/>
    </location>
</feature>
<organism evidence="3">
    <name type="scientific">Fervidicoccus fontis</name>
    <dbReference type="NCBI Taxonomy" id="683846"/>
    <lineage>
        <taxon>Archaea</taxon>
        <taxon>Thermoproteota</taxon>
        <taxon>Thermoprotei</taxon>
        <taxon>Fervidicoccales</taxon>
        <taxon>Fervidicoccaceae</taxon>
        <taxon>Fervidicoccus</taxon>
    </lineage>
</organism>
<dbReference type="EMBL" id="DRZC01000033">
    <property type="protein sequence ID" value="HHQ80340.1"/>
    <property type="molecule type" value="Genomic_DNA"/>
</dbReference>
<comment type="caution">
    <text evidence="3">The sequence shown here is derived from an EMBL/GenBank/DDBJ whole genome shotgun (WGS) entry which is preliminary data.</text>
</comment>
<dbReference type="Gene3D" id="2.30.30.100">
    <property type="match status" value="1"/>
</dbReference>
<dbReference type="GO" id="GO:0005737">
    <property type="term" value="C:cytoplasm"/>
    <property type="evidence" value="ECO:0007669"/>
    <property type="project" value="TreeGrafter"/>
</dbReference>
<dbReference type="SUPFAM" id="SSF55681">
    <property type="entry name" value="Class II aaRS and biotin synthetases"/>
    <property type="match status" value="1"/>
</dbReference>
<evidence type="ECO:0000313" key="3">
    <source>
        <dbReference type="EMBL" id="HHQ80340.1"/>
    </source>
</evidence>
<reference evidence="3" key="1">
    <citation type="journal article" date="2020" name="mSystems">
        <title>Genome- and Community-Level Interaction Insights into Carbon Utilization and Element Cycling Functions of Hydrothermarchaeota in Hydrothermal Sediment.</title>
        <authorList>
            <person name="Zhou Z."/>
            <person name="Liu Y."/>
            <person name="Xu W."/>
            <person name="Pan J."/>
            <person name="Luo Z.H."/>
            <person name="Li M."/>
        </authorList>
    </citation>
    <scope>NUCLEOTIDE SEQUENCE [LARGE SCALE GENOMIC DNA]</scope>
    <source>
        <strain evidence="3">SpSt-1116</strain>
    </source>
</reference>
<proteinExistence type="predicted"/>
<dbReference type="PANTHER" id="PTHR12835:SF5">
    <property type="entry name" value="BIOTIN--PROTEIN LIGASE"/>
    <property type="match status" value="1"/>
</dbReference>
<protein>
    <submittedName>
        <fullName evidence="3">Biotin--[acetyl-CoA-carboxylase] ligase</fullName>
        <ecNumber evidence="3">6.3.4.15</ecNumber>
    </submittedName>
</protein>
<keyword evidence="1 3" id="KW-0436">Ligase</keyword>
<dbReference type="EC" id="6.3.4.15" evidence="3"/>
<sequence>MVRICRYNMPVSTEPRTRCSSALSEAEEWLIEAKRLVERLESRALRFRLHYVSTCGSTQDVARSLAEAGASEGTVVVAEEMKSGRGRAGRFWYAPPGGLWFTLVLRPRSARGLHLLAIISSLSVARAVEELCGLDARVKWPNDVVIGNRKLSGSLVEVKMQGSSPVYALLGVGVNVNNSIPAEVAEVAISLKQALGRNVSRAVLLSRTLELIDLYYSLLQAGSHDTILGEWKKRSAIMGRRIKVELEGDRVLAGTAIDINSIGSLLVRLDSGDVVEIQPCRARCLRVLPSLAV</sequence>
<evidence type="ECO:0000256" key="1">
    <source>
        <dbReference type="ARBA" id="ARBA00022598"/>
    </source>
</evidence>
<dbReference type="AlphaFoldDB" id="A0A7J3ZLM7"/>